<reference evidence="2" key="2">
    <citation type="submission" date="2025-08" db="UniProtKB">
        <authorList>
            <consortium name="Ensembl"/>
        </authorList>
    </citation>
    <scope>IDENTIFICATION</scope>
</reference>
<evidence type="ECO:0000313" key="2">
    <source>
        <dbReference type="Ensembl" id="ENSSFOP00015047812.1"/>
    </source>
</evidence>
<evidence type="ECO:0008006" key="4">
    <source>
        <dbReference type="Google" id="ProtNLM"/>
    </source>
</evidence>
<dbReference type="Proteomes" id="UP000694397">
    <property type="component" value="Chromosome 14"/>
</dbReference>
<dbReference type="GeneTree" id="ENSGT00940000179683"/>
<dbReference type="OrthoDB" id="8963439at2759"/>
<keyword evidence="3" id="KW-1185">Reference proteome</keyword>
<name>A0A8C9T6Q1_SCLFO</name>
<reference evidence="2 3" key="1">
    <citation type="submission" date="2019-04" db="EMBL/GenBank/DDBJ databases">
        <authorList>
            <consortium name="Wellcome Sanger Institute Data Sharing"/>
        </authorList>
    </citation>
    <scope>NUCLEOTIDE SEQUENCE [LARGE SCALE GENOMIC DNA]</scope>
</reference>
<dbReference type="AlphaFoldDB" id="A0A8C9T6Q1"/>
<evidence type="ECO:0000256" key="1">
    <source>
        <dbReference type="SAM" id="Phobius"/>
    </source>
</evidence>
<accession>A0A8C9T6Q1</accession>
<evidence type="ECO:0000313" key="3">
    <source>
        <dbReference type="Proteomes" id="UP000694397"/>
    </source>
</evidence>
<keyword evidence="1" id="KW-0472">Membrane</keyword>
<sequence>MAAVNGRRCCQYPQKTLHLSPSALRATVTEGSACYQDSAEYAQLRTALTKQGEFLGTQSQSLQRIQEKVDGLIQVLQTGGILKPASGTVTRIATPERYDGSPDQCQDFLMQCELVFECSPRMYQTDAAKIAFVLSLLTGPVWAWAAARWRTRSRTTYDIFREKFEAVFDHPHAGRATGNYLMRLTQGMAGTPLPSSPASSKG</sequence>
<proteinExistence type="predicted"/>
<protein>
    <recommendedName>
        <fullName evidence="4">DUF4939 domain-containing protein</fullName>
    </recommendedName>
</protein>
<dbReference type="Ensembl" id="ENSSFOT00015083479.1">
    <property type="protein sequence ID" value="ENSSFOP00015047812.1"/>
    <property type="gene ID" value="ENSSFOG00015025008.1"/>
</dbReference>
<organism evidence="2 3">
    <name type="scientific">Scleropages formosus</name>
    <name type="common">Asian bonytongue</name>
    <name type="synonym">Osteoglossum formosum</name>
    <dbReference type="NCBI Taxonomy" id="113540"/>
    <lineage>
        <taxon>Eukaryota</taxon>
        <taxon>Metazoa</taxon>
        <taxon>Chordata</taxon>
        <taxon>Craniata</taxon>
        <taxon>Vertebrata</taxon>
        <taxon>Euteleostomi</taxon>
        <taxon>Actinopterygii</taxon>
        <taxon>Neopterygii</taxon>
        <taxon>Teleostei</taxon>
        <taxon>Osteoglossocephala</taxon>
        <taxon>Osteoglossomorpha</taxon>
        <taxon>Osteoglossiformes</taxon>
        <taxon>Osteoglossidae</taxon>
        <taxon>Scleropages</taxon>
    </lineage>
</organism>
<keyword evidence="1" id="KW-0812">Transmembrane</keyword>
<reference evidence="2" key="3">
    <citation type="submission" date="2025-09" db="UniProtKB">
        <authorList>
            <consortium name="Ensembl"/>
        </authorList>
    </citation>
    <scope>IDENTIFICATION</scope>
</reference>
<keyword evidence="1" id="KW-1133">Transmembrane helix</keyword>
<feature type="transmembrane region" description="Helical" evidence="1">
    <location>
        <begin position="127"/>
        <end position="147"/>
    </location>
</feature>